<evidence type="ECO:0000313" key="1">
    <source>
        <dbReference type="EMBL" id="NFA62225.1"/>
    </source>
</evidence>
<comment type="caution">
    <text evidence="2">The sequence shown here is derived from an EMBL/GenBank/DDBJ whole genome shotgun (WGS) entry which is preliminary data.</text>
</comment>
<dbReference type="Proteomes" id="UP000473089">
    <property type="component" value="Unassembled WGS sequence"/>
</dbReference>
<accession>A0A6M0T371</accession>
<gene>
    <name evidence="1" type="ORF">EXM42_18090</name>
    <name evidence="2" type="ORF">EXM42_18330</name>
</gene>
<dbReference type="AlphaFoldDB" id="A0A6M0T371"/>
<proteinExistence type="predicted"/>
<feature type="non-terminal residue" evidence="2">
    <location>
        <position position="1"/>
    </location>
</feature>
<protein>
    <submittedName>
        <fullName evidence="2">IS200/IS605 family transposase</fullName>
    </submittedName>
</protein>
<evidence type="ECO:0000313" key="3">
    <source>
        <dbReference type="Proteomes" id="UP000473089"/>
    </source>
</evidence>
<dbReference type="EMBL" id="SGJP01000072">
    <property type="protein sequence ID" value="NFA62266.1"/>
    <property type="molecule type" value="Genomic_DNA"/>
</dbReference>
<reference evidence="2 3" key="1">
    <citation type="submission" date="2019-02" db="EMBL/GenBank/DDBJ databases">
        <title>Genome sequencing of Clostridium botulinum clinical isolates.</title>
        <authorList>
            <person name="Brunt J."/>
            <person name="Van Vliet A.H.M."/>
            <person name="Stringer S.C."/>
            <person name="Grant K.A."/>
            <person name="Carter A.C."/>
            <person name="Peck M.W."/>
        </authorList>
    </citation>
    <scope>NUCLEOTIDE SEQUENCE [LARGE SCALE GENOMIC DNA]</scope>
    <source>
        <strain evidence="2 3">R1125/03</strain>
    </source>
</reference>
<dbReference type="EMBL" id="SGJP01000067">
    <property type="protein sequence ID" value="NFA62225.1"/>
    <property type="molecule type" value="Genomic_DNA"/>
</dbReference>
<name>A0A6M0T371_CLOBO</name>
<sequence length="33" mass="3858">NTKKIKEYIANQLKEDQVSEQLAFDMDDPFKGN</sequence>
<evidence type="ECO:0000313" key="2">
    <source>
        <dbReference type="EMBL" id="NFA62266.1"/>
    </source>
</evidence>
<organism evidence="2 3">
    <name type="scientific">Clostridium botulinum</name>
    <dbReference type="NCBI Taxonomy" id="1491"/>
    <lineage>
        <taxon>Bacteria</taxon>
        <taxon>Bacillati</taxon>
        <taxon>Bacillota</taxon>
        <taxon>Clostridia</taxon>
        <taxon>Eubacteriales</taxon>
        <taxon>Clostridiaceae</taxon>
        <taxon>Clostridium</taxon>
    </lineage>
</organism>